<comment type="caution">
    <text evidence="1">The sequence shown here is derived from an EMBL/GenBank/DDBJ whole genome shotgun (WGS) entry which is preliminary data.</text>
</comment>
<sequence>MQQIFLKAILRHMMNREVIGDSHHDFSNSKSCLTNLVAFYKGVTAPVDNGRAIDVVCLDSCKAFDKLSLAKTPEFPNFTVFHHVEYEILNLAFLDNGSSFDHQQIGDTPSLQPVNWTTQLDAIGKLRIIEYPE</sequence>
<accession>A0ABQ9DQH1</accession>
<dbReference type="EMBL" id="WHWB01032656">
    <property type="protein sequence ID" value="KAJ7424542.1"/>
    <property type="molecule type" value="Genomic_DNA"/>
</dbReference>
<dbReference type="Proteomes" id="UP001145742">
    <property type="component" value="Unassembled WGS sequence"/>
</dbReference>
<reference evidence="1" key="1">
    <citation type="submission" date="2019-10" db="EMBL/GenBank/DDBJ databases">
        <authorList>
            <person name="Soares A.E.R."/>
            <person name="Aleixo A."/>
            <person name="Schneider P."/>
            <person name="Miyaki C.Y."/>
            <person name="Schneider M.P."/>
            <person name="Mello C."/>
            <person name="Vasconcelos A.T.R."/>
        </authorList>
    </citation>
    <scope>NUCLEOTIDE SEQUENCE</scope>
    <source>
        <tissue evidence="1">Muscle</tissue>
    </source>
</reference>
<proteinExistence type="predicted"/>
<evidence type="ECO:0008006" key="3">
    <source>
        <dbReference type="Google" id="ProtNLM"/>
    </source>
</evidence>
<organism evidence="1 2">
    <name type="scientific">Willisornis vidua</name>
    <name type="common">Xingu scale-backed antbird</name>
    <dbReference type="NCBI Taxonomy" id="1566151"/>
    <lineage>
        <taxon>Eukaryota</taxon>
        <taxon>Metazoa</taxon>
        <taxon>Chordata</taxon>
        <taxon>Craniata</taxon>
        <taxon>Vertebrata</taxon>
        <taxon>Euteleostomi</taxon>
        <taxon>Archelosauria</taxon>
        <taxon>Archosauria</taxon>
        <taxon>Dinosauria</taxon>
        <taxon>Saurischia</taxon>
        <taxon>Theropoda</taxon>
        <taxon>Coelurosauria</taxon>
        <taxon>Aves</taxon>
        <taxon>Neognathae</taxon>
        <taxon>Neoaves</taxon>
        <taxon>Telluraves</taxon>
        <taxon>Australaves</taxon>
        <taxon>Passeriformes</taxon>
        <taxon>Thamnophilidae</taxon>
        <taxon>Willisornis</taxon>
    </lineage>
</organism>
<protein>
    <recommendedName>
        <fullName evidence="3">Reverse transcriptase domain-containing protein</fullName>
    </recommendedName>
</protein>
<gene>
    <name evidence="1" type="ORF">WISP_28218</name>
</gene>
<evidence type="ECO:0000313" key="2">
    <source>
        <dbReference type="Proteomes" id="UP001145742"/>
    </source>
</evidence>
<keyword evidence="2" id="KW-1185">Reference proteome</keyword>
<evidence type="ECO:0000313" key="1">
    <source>
        <dbReference type="EMBL" id="KAJ7424542.1"/>
    </source>
</evidence>
<name>A0ABQ9DQH1_9PASS</name>